<comment type="caution">
    <text evidence="3">The sequence shown here is derived from an EMBL/GenBank/DDBJ whole genome shotgun (WGS) entry which is preliminary data.</text>
</comment>
<keyword evidence="2" id="KW-0472">Membrane</keyword>
<accession>A0ABT6FF89</accession>
<gene>
    <name evidence="3" type="ORF">PZE19_20680</name>
</gene>
<keyword evidence="4" id="KW-1185">Reference proteome</keyword>
<evidence type="ECO:0008006" key="5">
    <source>
        <dbReference type="Google" id="ProtNLM"/>
    </source>
</evidence>
<evidence type="ECO:0000313" key="3">
    <source>
        <dbReference type="EMBL" id="MDG3006194.1"/>
    </source>
</evidence>
<protein>
    <recommendedName>
        <fullName evidence="5">DUF2135 domain-containing protein</fullName>
    </recommendedName>
</protein>
<feature type="region of interest" description="Disordered" evidence="1">
    <location>
        <begin position="1"/>
        <end position="34"/>
    </location>
</feature>
<feature type="region of interest" description="Disordered" evidence="1">
    <location>
        <begin position="151"/>
        <end position="172"/>
    </location>
</feature>
<evidence type="ECO:0000313" key="4">
    <source>
        <dbReference type="Proteomes" id="UP001216907"/>
    </source>
</evidence>
<feature type="transmembrane region" description="Helical" evidence="2">
    <location>
        <begin position="64"/>
        <end position="83"/>
    </location>
</feature>
<keyword evidence="2" id="KW-0812">Transmembrane</keyword>
<evidence type="ECO:0000256" key="2">
    <source>
        <dbReference type="SAM" id="Phobius"/>
    </source>
</evidence>
<reference evidence="3 4" key="1">
    <citation type="submission" date="2023-03" db="EMBL/GenBank/DDBJ databases">
        <title>Paludisphaera mucosa sp. nov. a novel planctomycete from northern fen.</title>
        <authorList>
            <person name="Ivanova A."/>
        </authorList>
    </citation>
    <scope>NUCLEOTIDE SEQUENCE [LARGE SCALE GENOMIC DNA]</scope>
    <source>
        <strain evidence="3 4">Pla2</strain>
    </source>
</reference>
<organism evidence="3 4">
    <name type="scientific">Paludisphaera mucosa</name>
    <dbReference type="NCBI Taxonomy" id="3030827"/>
    <lineage>
        <taxon>Bacteria</taxon>
        <taxon>Pseudomonadati</taxon>
        <taxon>Planctomycetota</taxon>
        <taxon>Planctomycetia</taxon>
        <taxon>Isosphaerales</taxon>
        <taxon>Isosphaeraceae</taxon>
        <taxon>Paludisphaera</taxon>
    </lineage>
</organism>
<proteinExistence type="predicted"/>
<dbReference type="EMBL" id="JARRAG010000002">
    <property type="protein sequence ID" value="MDG3006194.1"/>
    <property type="molecule type" value="Genomic_DNA"/>
</dbReference>
<sequence length="342" mass="36401">MSTPPQERTGPGQTRAPIPVAYPPRDPRRAPRPAREAAAAFTSLSEPVAPLFANLRSVATLRSWGGSVGLHAVFLLLLAFWYFSPPLRPPIEFDSRIGGSPDGVAEGMTLLGGLRTPEDEIGMSEATLAPSPEPLLDLAPVEVGRIALKGRGGKPAAGGGAPNDNPGAGDGEGFGLARFGDGSERIRGIEVKVGDPQFTLIWDTDVDLDLHIIEPGGKEIFWEQRKGAQGGELDVDNTKGFGPENIYWLVAPAGADSAKIRGDGPPGVYRWFVAYYGGFGGISKPTQWQVRIKHAGRVIIQRGKLRSLDEQSRIFSLSVGPQATAIAEPEPDASPLLPPERP</sequence>
<dbReference type="Proteomes" id="UP001216907">
    <property type="component" value="Unassembled WGS sequence"/>
</dbReference>
<dbReference type="RefSeq" id="WP_277862494.1">
    <property type="nucleotide sequence ID" value="NZ_JARRAG010000002.1"/>
</dbReference>
<evidence type="ECO:0000256" key="1">
    <source>
        <dbReference type="SAM" id="MobiDB-lite"/>
    </source>
</evidence>
<name>A0ABT6FF89_9BACT</name>
<keyword evidence="2" id="KW-1133">Transmembrane helix</keyword>
<feature type="compositionally biased region" description="Basic and acidic residues" evidence="1">
    <location>
        <begin position="25"/>
        <end position="34"/>
    </location>
</feature>